<feature type="compositionally biased region" description="Polar residues" evidence="2">
    <location>
        <begin position="525"/>
        <end position="543"/>
    </location>
</feature>
<feature type="domain" description="BIG2" evidence="4">
    <location>
        <begin position="579"/>
        <end position="656"/>
    </location>
</feature>
<feature type="compositionally biased region" description="Low complexity" evidence="2">
    <location>
        <begin position="557"/>
        <end position="567"/>
    </location>
</feature>
<dbReference type="SUPFAM" id="SSF48239">
    <property type="entry name" value="Terpenoid cyclases/Protein prenyltransferases"/>
    <property type="match status" value="1"/>
</dbReference>
<keyword evidence="3" id="KW-0732">Signal</keyword>
<dbReference type="PANTHER" id="PTHR30032">
    <property type="entry name" value="N-ACETYLMURAMOYL-L-ALANINE AMIDASE-RELATED"/>
    <property type="match status" value="1"/>
</dbReference>
<dbReference type="InterPro" id="IPR001330">
    <property type="entry name" value="Prenyltrans"/>
</dbReference>
<dbReference type="InterPro" id="IPR008964">
    <property type="entry name" value="Invasin/intimin_cell_adhesion"/>
</dbReference>
<dbReference type="PROSITE" id="PS51257">
    <property type="entry name" value="PROKAR_LIPOPROTEIN"/>
    <property type="match status" value="1"/>
</dbReference>
<feature type="chain" id="PRO_5015480102" evidence="3">
    <location>
        <begin position="29"/>
        <end position="1522"/>
    </location>
</feature>
<feature type="region of interest" description="Disordered" evidence="2">
    <location>
        <begin position="524"/>
        <end position="575"/>
    </location>
</feature>
<organism evidence="5 6">
    <name type="scientific">Clostridium luticellarii</name>
    <dbReference type="NCBI Taxonomy" id="1691940"/>
    <lineage>
        <taxon>Bacteria</taxon>
        <taxon>Bacillati</taxon>
        <taxon>Bacillota</taxon>
        <taxon>Clostridia</taxon>
        <taxon>Eubacteriales</taxon>
        <taxon>Clostridiaceae</taxon>
        <taxon>Clostridium</taxon>
    </lineage>
</organism>
<dbReference type="Pfam" id="PF02368">
    <property type="entry name" value="Big_2"/>
    <property type="match status" value="3"/>
</dbReference>
<keyword evidence="1" id="KW-0677">Repeat</keyword>
<feature type="domain" description="BIG2" evidence="4">
    <location>
        <begin position="1241"/>
        <end position="1318"/>
    </location>
</feature>
<dbReference type="EC" id="3.5.1.28" evidence="5"/>
<dbReference type="Pfam" id="PF04122">
    <property type="entry name" value="CW_binding_2"/>
    <property type="match status" value="3"/>
</dbReference>
<comment type="caution">
    <text evidence="5">The sequence shown here is derived from an EMBL/GenBank/DDBJ whole genome shotgun (WGS) entry which is preliminary data.</text>
</comment>
<dbReference type="Pfam" id="PF14478">
    <property type="entry name" value="DUF4430"/>
    <property type="match status" value="2"/>
</dbReference>
<reference evidence="5 6" key="1">
    <citation type="submission" date="2018-03" db="EMBL/GenBank/DDBJ databases">
        <title>Genome sequence of Clostridium luticellarii DSM 29923.</title>
        <authorList>
            <person name="Poehlein A."/>
            <person name="Daniel R."/>
        </authorList>
    </citation>
    <scope>NUCLEOTIDE SEQUENCE [LARGE SCALE GENOMIC DNA]</scope>
    <source>
        <strain evidence="5 6">DSM 29923</strain>
    </source>
</reference>
<dbReference type="Pfam" id="PF00432">
    <property type="entry name" value="Prenyltrans"/>
    <property type="match status" value="2"/>
</dbReference>
<dbReference type="OrthoDB" id="411361at2"/>
<evidence type="ECO:0000313" key="6">
    <source>
        <dbReference type="Proteomes" id="UP000237798"/>
    </source>
</evidence>
<dbReference type="EMBL" id="PVXP01000005">
    <property type="protein sequence ID" value="PRR86378.1"/>
    <property type="molecule type" value="Genomic_DNA"/>
</dbReference>
<dbReference type="InterPro" id="IPR027954">
    <property type="entry name" value="Transcobalamin-like_C"/>
</dbReference>
<dbReference type="GO" id="GO:0008745">
    <property type="term" value="F:N-acetylmuramoyl-L-alanine amidase activity"/>
    <property type="evidence" value="ECO:0007669"/>
    <property type="project" value="UniProtKB-EC"/>
</dbReference>
<dbReference type="InterPro" id="IPR008930">
    <property type="entry name" value="Terpenoid_cyclase/PrenylTrfase"/>
</dbReference>
<dbReference type="SMART" id="SM00635">
    <property type="entry name" value="BID_2"/>
    <property type="match status" value="3"/>
</dbReference>
<dbReference type="PANTHER" id="PTHR30032:SF8">
    <property type="entry name" value="GERMINATION-SPECIFIC N-ACETYLMURAMOYL-L-ALANINE AMIDASE"/>
    <property type="match status" value="1"/>
</dbReference>
<dbReference type="Proteomes" id="UP000237798">
    <property type="component" value="Unassembled WGS sequence"/>
</dbReference>
<evidence type="ECO:0000256" key="3">
    <source>
        <dbReference type="SAM" id="SignalP"/>
    </source>
</evidence>
<dbReference type="Gene3D" id="1.50.10.20">
    <property type="match status" value="2"/>
</dbReference>
<dbReference type="InterPro" id="IPR051922">
    <property type="entry name" value="Bact_Sporulation_Assoc"/>
</dbReference>
<dbReference type="Gene3D" id="3.40.50.12090">
    <property type="match status" value="2"/>
</dbReference>
<dbReference type="CDD" id="cd00688">
    <property type="entry name" value="ISOPREN_C2_like"/>
    <property type="match status" value="2"/>
</dbReference>
<dbReference type="Gene3D" id="2.170.130.30">
    <property type="match status" value="1"/>
</dbReference>
<keyword evidence="6" id="KW-1185">Reference proteome</keyword>
<gene>
    <name evidence="5" type="primary">lytC_3</name>
    <name evidence="5" type="ORF">CLLU_06940</name>
</gene>
<evidence type="ECO:0000256" key="2">
    <source>
        <dbReference type="SAM" id="MobiDB-lite"/>
    </source>
</evidence>
<name>A0A2T0BR84_9CLOT</name>
<evidence type="ECO:0000313" key="5">
    <source>
        <dbReference type="EMBL" id="PRR86378.1"/>
    </source>
</evidence>
<protein>
    <submittedName>
        <fullName evidence="5">N-acetylmuramoyl-L-alanine amidase LytC</fullName>
        <ecNumber evidence="5">3.5.1.28</ecNumber>
    </submittedName>
</protein>
<dbReference type="InterPro" id="IPR007253">
    <property type="entry name" value="Cell_wall-bd_2"/>
</dbReference>
<dbReference type="InterPro" id="IPR003343">
    <property type="entry name" value="Big_2"/>
</dbReference>
<dbReference type="RefSeq" id="WP_158255871.1">
    <property type="nucleotide sequence ID" value="NZ_PVXP01000005.1"/>
</dbReference>
<dbReference type="SUPFAM" id="SSF49373">
    <property type="entry name" value="Invasin/intimin cell-adhesion fragments"/>
    <property type="match status" value="3"/>
</dbReference>
<dbReference type="Gene3D" id="2.60.40.1080">
    <property type="match status" value="3"/>
</dbReference>
<accession>A0A2T0BR84</accession>
<keyword evidence="5" id="KW-0378">Hydrolase</keyword>
<sequence>MRKTISKIVMLLFLAGIALSCFTGNVQADSAGTGNMSTAANENRLWGKDRIETSLKISQEGWKYGAATAVIAQGYGYADALCAAPLAKKYNAPIILSKQDSLSDEIVKELKRLKADRVFVIGGTGSLSDYVELQLKEIGVSQIKRLGGQDRYETSVKVAEELGDVSNIAVASGSGYADSLSISAIAAEKEMPILLSQNDELPQIVKNYLKNRNIVKTYIIGGTGVISSSLESSFTNVMRLGGATRFDTNLAVLQNFKSDLNFNNVYIARGNGPNGDEFADALSGAALAATKSAPVVLTDDTVASKTADFLKENMSDKTMLTALGGTSVVPAVILDDLIHYFNGESTSGGIGDETKPGTGGGGVVVPTTGNNFTLVISRDNGTIIKQKVFDIYSSKNALDYLKSMASVNESSGLITSIDSNSSVPISGLSDSDRKSGYYGIDWFIYLNGTRTGVGIQSVNIQPGSTLNLDYHKWDWHDLVDPGTTAVPLSLSIPDSIQAGKSITVKFTCAGKPVYGAAISVDGKSSAATDENGNADITVTTSGSHDIKAEKDSGQDKGSVTKTVNVSSSGGGGGSSSTIDVTGVTLNTSEVTMAQGNVLRLIPTVEPEGASNKNVTWSSSDEKVAAVDSNGIVTAVGQGNAAITVTTKNSGKTASCAVTVTNEKAKNYNDYESYINSLVNGITSNISSIDAWTAMELNKLGKAVPDEYLSDFEQQIKDTPDKVLKQPTDYTKAVLGVVAAGEDPTNFAGQNLVEKIYNYDEKSMADQGISAYVFSLIALDSANFSVPDGVNWTRQNLVDKILSYKTSDGGWTFYGDTADPDMTSMAISALTPYKYRSDVNSAVNAAVDKLSSMQSENGGFASWGVENPNSVEMVIIALCDSGIDPVKDTAFIKNGKNPVDALMSFKADDNSGFYGVDGNVIKSVDPSATEQGLRALVAYKLFNQGKGSVYRNFVDYDTDINNLINGVTSKISSSPDDWTVMELNKLGKPIPSDYLTDLQQKIKSTSEDEYFKYFTTYARTVIGIVAAGGDPTNFAGKNLVEKIYNGEQYMQGVNDYVYSLIALDSANFTVPDGIRQELVDKILSYKISDGGWTYSGDTADPDMTSMAISALAPYKDREDVKSAVDSAVDKLSSMQSEDGGYASYGIENPNSVEMVIIGLCDNGIDPASDDRFIKSGGNPISALFKFAVSDNTGFWSPWNTDKTVDSYATEQGLRAITAYKLFKDGKGSVYKNFTDVDTTDIPVDSITLDKTRSTLKEEETLKLTSTVSPENATDKKVNWKSDDSTVAIVDEYGNVIAVGPGQTDITATVEDGGKSSSCSITVEKGEAINVSLNITGYNGNILNEDIKAEDGEVKDGETVYRLFTTMFYKNNISYEIYNDPSWGHYVNMIDGQKSDDRGLYSGWSYNINGESAQGGIDSYKLKDGDKIDMFFTADFANPFRDIDSITLDKSDLDLNVGDVEKLTAAAAPDNTTEALIWTSDTPSVAAVDADGNVTAVSKGTATITVKPQYNTHAETVSCVVNVK</sequence>
<evidence type="ECO:0000256" key="1">
    <source>
        <dbReference type="ARBA" id="ARBA00022737"/>
    </source>
</evidence>
<feature type="compositionally biased region" description="Basic and acidic residues" evidence="2">
    <location>
        <begin position="544"/>
        <end position="554"/>
    </location>
</feature>
<proteinExistence type="predicted"/>
<feature type="signal peptide" evidence="3">
    <location>
        <begin position="1"/>
        <end position="28"/>
    </location>
</feature>
<feature type="domain" description="BIG2" evidence="4">
    <location>
        <begin position="1440"/>
        <end position="1516"/>
    </location>
</feature>
<evidence type="ECO:0000259" key="4">
    <source>
        <dbReference type="SMART" id="SM00635"/>
    </source>
</evidence>